<name>A0A8B8C745_CRAVI</name>
<dbReference type="Gene3D" id="3.10.100.10">
    <property type="entry name" value="Mannose-Binding Protein A, subunit A"/>
    <property type="match status" value="1"/>
</dbReference>
<evidence type="ECO:0000256" key="1">
    <source>
        <dbReference type="ARBA" id="ARBA00023157"/>
    </source>
</evidence>
<dbReference type="Proteomes" id="UP000694844">
    <property type="component" value="Chromosome 10"/>
</dbReference>
<dbReference type="AlphaFoldDB" id="A0A8B8C745"/>
<evidence type="ECO:0000259" key="2">
    <source>
        <dbReference type="PROSITE" id="PS50041"/>
    </source>
</evidence>
<dbReference type="OrthoDB" id="2142683at2759"/>
<sequence length="188" mass="21705">MFYSKLEVQETKNSSLALFGLERFEDFDSTGNTKLIRTGNEGLSTYRKGCETGWLEFNGHCYHKGQTKGNWSEAKVECRKMCSYLIEIESKEEAEWISATFLENVNCPAVKRVDCTAWTGLNDLDIEGTYVWEHSKAPLTFSNWHPRDPSVDNPNMALTRDCIDILREGLWNDRQCSHLNWVICEKSF</sequence>
<dbReference type="PROSITE" id="PS00615">
    <property type="entry name" value="C_TYPE_LECTIN_1"/>
    <property type="match status" value="1"/>
</dbReference>
<accession>A0A8B8C745</accession>
<feature type="domain" description="C-type lectin" evidence="2">
    <location>
        <begin position="57"/>
        <end position="185"/>
    </location>
</feature>
<organism evidence="3 4">
    <name type="scientific">Crassostrea virginica</name>
    <name type="common">Eastern oyster</name>
    <dbReference type="NCBI Taxonomy" id="6565"/>
    <lineage>
        <taxon>Eukaryota</taxon>
        <taxon>Metazoa</taxon>
        <taxon>Spiralia</taxon>
        <taxon>Lophotrochozoa</taxon>
        <taxon>Mollusca</taxon>
        <taxon>Bivalvia</taxon>
        <taxon>Autobranchia</taxon>
        <taxon>Pteriomorphia</taxon>
        <taxon>Ostreida</taxon>
        <taxon>Ostreoidea</taxon>
        <taxon>Ostreidae</taxon>
        <taxon>Crassostrea</taxon>
    </lineage>
</organism>
<dbReference type="InterPro" id="IPR018378">
    <property type="entry name" value="C-type_lectin_CS"/>
</dbReference>
<dbReference type="PROSITE" id="PS50041">
    <property type="entry name" value="C_TYPE_LECTIN_2"/>
    <property type="match status" value="1"/>
</dbReference>
<evidence type="ECO:0000313" key="3">
    <source>
        <dbReference type="Proteomes" id="UP000694844"/>
    </source>
</evidence>
<dbReference type="Pfam" id="PF00059">
    <property type="entry name" value="Lectin_C"/>
    <property type="match status" value="1"/>
</dbReference>
<dbReference type="SUPFAM" id="SSF56436">
    <property type="entry name" value="C-type lectin-like"/>
    <property type="match status" value="1"/>
</dbReference>
<dbReference type="GeneID" id="111116250"/>
<dbReference type="InterPro" id="IPR050111">
    <property type="entry name" value="C-type_lectin/snaclec_domain"/>
</dbReference>
<proteinExistence type="predicted"/>
<keyword evidence="1" id="KW-1015">Disulfide bond</keyword>
<dbReference type="InterPro" id="IPR001304">
    <property type="entry name" value="C-type_lectin-like"/>
</dbReference>
<dbReference type="InterPro" id="IPR016186">
    <property type="entry name" value="C-type_lectin-like/link_sf"/>
</dbReference>
<reference evidence="4" key="1">
    <citation type="submission" date="2025-08" db="UniProtKB">
        <authorList>
            <consortium name="RefSeq"/>
        </authorList>
    </citation>
    <scope>IDENTIFICATION</scope>
    <source>
        <tissue evidence="4">Whole sample</tissue>
    </source>
</reference>
<evidence type="ECO:0000313" key="4">
    <source>
        <dbReference type="RefSeq" id="XP_022310944.1"/>
    </source>
</evidence>
<dbReference type="KEGG" id="cvn:111116250"/>
<dbReference type="SMART" id="SM00034">
    <property type="entry name" value="CLECT"/>
    <property type="match status" value="1"/>
</dbReference>
<dbReference type="InterPro" id="IPR016187">
    <property type="entry name" value="CTDL_fold"/>
</dbReference>
<gene>
    <name evidence="4" type="primary">LOC111116250</name>
</gene>
<dbReference type="RefSeq" id="XP_022310944.1">
    <property type="nucleotide sequence ID" value="XM_022455236.1"/>
</dbReference>
<keyword evidence="3" id="KW-1185">Reference proteome</keyword>
<dbReference type="PANTHER" id="PTHR22803">
    <property type="entry name" value="MANNOSE, PHOSPHOLIPASE, LECTIN RECEPTOR RELATED"/>
    <property type="match status" value="1"/>
</dbReference>
<dbReference type="CDD" id="cd00037">
    <property type="entry name" value="CLECT"/>
    <property type="match status" value="1"/>
</dbReference>
<protein>
    <submittedName>
        <fullName evidence="4">Low affinity immunoglobulin epsilon Fc receptor-like</fullName>
    </submittedName>
</protein>